<reference evidence="4" key="1">
    <citation type="journal article" date="2008" name="Nature">
        <title>The amphioxus genome and the evolution of the chordate karyotype.</title>
        <authorList>
            <consortium name="US DOE Joint Genome Institute (JGI-PGF)"/>
            <person name="Putnam N.H."/>
            <person name="Butts T."/>
            <person name="Ferrier D.E.K."/>
            <person name="Furlong R.F."/>
            <person name="Hellsten U."/>
            <person name="Kawashima T."/>
            <person name="Robinson-Rechavi M."/>
            <person name="Shoguchi E."/>
            <person name="Terry A."/>
            <person name="Yu J.-K."/>
            <person name="Benito-Gutierrez E.L."/>
            <person name="Dubchak I."/>
            <person name="Garcia-Fernandez J."/>
            <person name="Gibson-Brown J.J."/>
            <person name="Grigoriev I.V."/>
            <person name="Horton A.C."/>
            <person name="de Jong P.J."/>
            <person name="Jurka J."/>
            <person name="Kapitonov V.V."/>
            <person name="Kohara Y."/>
            <person name="Kuroki Y."/>
            <person name="Lindquist E."/>
            <person name="Lucas S."/>
            <person name="Osoegawa K."/>
            <person name="Pennacchio L.A."/>
            <person name="Salamov A.A."/>
            <person name="Satou Y."/>
            <person name="Sauka-Spengler T."/>
            <person name="Schmutz J."/>
            <person name="Shin-I T."/>
            <person name="Toyoda A."/>
            <person name="Bronner-Fraser M."/>
            <person name="Fujiyama A."/>
            <person name="Holland L.Z."/>
            <person name="Holland P.W.H."/>
            <person name="Satoh N."/>
            <person name="Rokhsar D.S."/>
        </authorList>
    </citation>
    <scope>NUCLEOTIDE SEQUENCE [LARGE SCALE GENOMIC DNA]</scope>
    <source>
        <strain evidence="4">S238N-H82</strain>
        <tissue evidence="4">Testes</tissue>
    </source>
</reference>
<feature type="domain" description="Protein-PII uridylyltransferase N-terminal" evidence="3">
    <location>
        <begin position="385"/>
        <end position="464"/>
    </location>
</feature>
<dbReference type="Pfam" id="PF03445">
    <property type="entry name" value="DUF294"/>
    <property type="match status" value="1"/>
</dbReference>
<dbReference type="EMBL" id="GG666666">
    <property type="protein sequence ID" value="EEN44795.1"/>
    <property type="molecule type" value="Genomic_DNA"/>
</dbReference>
<dbReference type="InterPro" id="IPR011990">
    <property type="entry name" value="TPR-like_helical_dom_sf"/>
</dbReference>
<dbReference type="InterPro" id="IPR005105">
    <property type="entry name" value="GlnD_Uridyltrans_N"/>
</dbReference>
<dbReference type="SUPFAM" id="SSF48452">
    <property type="entry name" value="TPR-like"/>
    <property type="match status" value="3"/>
</dbReference>
<keyword evidence="1" id="KW-0802">TPR repeat</keyword>
<dbReference type="Pfam" id="PF13424">
    <property type="entry name" value="TPR_12"/>
    <property type="match status" value="4"/>
</dbReference>
<dbReference type="InterPro" id="IPR006597">
    <property type="entry name" value="Sel1-like"/>
</dbReference>
<dbReference type="Gene3D" id="1.25.40.10">
    <property type="entry name" value="Tetratricopeptide repeat domain"/>
    <property type="match status" value="4"/>
</dbReference>
<feature type="repeat" description="TPR" evidence="1">
    <location>
        <begin position="1166"/>
        <end position="1199"/>
    </location>
</feature>
<feature type="repeat" description="TPR" evidence="1">
    <location>
        <begin position="859"/>
        <end position="892"/>
    </location>
</feature>
<dbReference type="PANTHER" id="PTHR19959">
    <property type="entry name" value="KINESIN LIGHT CHAIN"/>
    <property type="match status" value="1"/>
</dbReference>
<accession>C3ZRJ5</accession>
<protein>
    <recommendedName>
        <fullName evidence="3">Protein-PII uridylyltransferase N-terminal domain-containing protein</fullName>
    </recommendedName>
</protein>
<dbReference type="PANTHER" id="PTHR19959:SF119">
    <property type="entry name" value="FUNGAL LIPASE-LIKE DOMAIN-CONTAINING PROTEIN"/>
    <property type="match status" value="1"/>
</dbReference>
<dbReference type="InterPro" id="IPR019734">
    <property type="entry name" value="TPR_rpt"/>
</dbReference>
<organism>
    <name type="scientific">Branchiostoma floridae</name>
    <name type="common">Florida lancelet</name>
    <name type="synonym">Amphioxus</name>
    <dbReference type="NCBI Taxonomy" id="7739"/>
    <lineage>
        <taxon>Eukaryota</taxon>
        <taxon>Metazoa</taxon>
        <taxon>Chordata</taxon>
        <taxon>Cephalochordata</taxon>
        <taxon>Leptocardii</taxon>
        <taxon>Amphioxiformes</taxon>
        <taxon>Branchiostomatidae</taxon>
        <taxon>Branchiostoma</taxon>
    </lineage>
</organism>
<evidence type="ECO:0000313" key="4">
    <source>
        <dbReference type="EMBL" id="EEN44795.1"/>
    </source>
</evidence>
<feature type="repeat" description="TPR" evidence="1">
    <location>
        <begin position="1080"/>
        <end position="1113"/>
    </location>
</feature>
<feature type="repeat" description="TPR" evidence="1">
    <location>
        <begin position="1210"/>
        <end position="1243"/>
    </location>
</feature>
<name>C3ZRJ5_BRAFL</name>
<dbReference type="SMART" id="SM00671">
    <property type="entry name" value="SEL1"/>
    <property type="match status" value="5"/>
</dbReference>
<evidence type="ECO:0000256" key="2">
    <source>
        <dbReference type="SAM" id="MobiDB-lite"/>
    </source>
</evidence>
<dbReference type="Pfam" id="PF13374">
    <property type="entry name" value="TPR_10"/>
    <property type="match status" value="1"/>
</dbReference>
<proteinExistence type="predicted"/>
<dbReference type="GO" id="GO:0008773">
    <property type="term" value="F:[protein-PII] uridylyltransferase activity"/>
    <property type="evidence" value="ECO:0007669"/>
    <property type="project" value="InterPro"/>
</dbReference>
<dbReference type="PROSITE" id="PS50005">
    <property type="entry name" value="TPR"/>
    <property type="match status" value="4"/>
</dbReference>
<dbReference type="eggNOG" id="KOG1840">
    <property type="taxonomic scope" value="Eukaryota"/>
</dbReference>
<gene>
    <name evidence="4" type="ORF">BRAFLDRAFT_89786</name>
</gene>
<sequence length="1301" mass="148072">MAFVQMCYSRALRLAIENNDWLLYVEAMKSIGDLYLEIGKRTGDVRNFNYALQLYYNAMLHCREPFVKETIKHRFMRTVKYCNKHPPTGTCGHDCLWFMDKDEYSVSRIAGILQELDRQKTQGYSDAVLIDGYTAVMVNAIMHGDIMVQIEALKSIGDVHLEHGKAMKDTNDLSRASTVYTYAKKLYGSVKFARNETLLHRLLYARKILTSIQRKKKEDKKNWANRPYAELHHAGDSALKHGDLDKAEELFSSALKQVHDRQSPRLREEEECLRKLGTVYVRRGVQTKDGQDFAKATALYNAALARKGDKNVLIDCIKEAERLFLYYTVGVDCEPSPYETDIEHKKRLDEFRAEVKARLEAIHNVHNPYQYDEDDPTVKEVELKRAESVRDLFKDISEQRKNFIKNLVEECIKTIGPPPCLYAMIGLGSQATELVTPYSDLEFAILIEENQDTMKNREYFLKLTCYLYLKTINLGETILPAVAIKYLNDFYSEDPADSWFYDSVTPRGFAFDGAMPWASKTPFGTKKTEKKNAISLIQTPAGMAEFQRHDVALAHGYHLSEILRYVCYLTGDQELVDDYMARVVQELWTFTEGSNTTVAVTLAQVSLHNIIEENWDVPLTNKLLDVKKEMYRFPAVVVVNLALLWGVYATSVWDALQQMEDAGVVTKENAHHLRVLVSISGELRLRTYLELRGQKENLSGLTAMQRQQDKGGQALIKSVFHVPDQKMLFRYYYTAIPLNQYIDGIRAGLTGGFIAAVIGVRTFYDTSPLAKAKICDQFFHFKEALSHTEEALREVEERKDVLSRFFGPVGSIVLTAIIFGHRATIYQRLGDQRKAISCWEENLKFWQLSGFYTKHPMIVNTYANLGKAWGELGDLEKSIKYHEQALATQEALLGKDAVDPETAKILSSIGVVWFQRSAFKKAIGYFESAMTMLKIINGENAAHPDTASLLVNLGSCWSELGDYKKAIAYAEEGFKMKKALYGQDTAHPDIATALSNLGHCFSKGLNDHVRAARCHEEAIEMYKVIYGSDTPHRTIAIALDNLGSELTHLKDYKKAISYSEQALEMTTAIHGGDARHPDIVLALNSLGYMWHRGGDKEKALEFYEQALRMHQELPIQYRRNVAMLLVNIGVVLEESGGTLKAIGFYEDALKMKEEFFRNSEEQPNTAEVLGSLGRIYRKEGDYQKALLYRERALETNKAIHGQDTAHRSIAASLRNLAVVYEDLADYTKAIELYENALDMLKIIHGADETHPSILNLLDKLETVCEKAEDHEKTRSYKEHARDLRKAEEEKETSHDDSAKEP</sequence>
<dbReference type="SMART" id="SM00028">
    <property type="entry name" value="TPR"/>
    <property type="match status" value="12"/>
</dbReference>
<evidence type="ECO:0000256" key="1">
    <source>
        <dbReference type="PROSITE-ProRule" id="PRU00339"/>
    </source>
</evidence>
<dbReference type="InParanoid" id="C3ZRJ5"/>
<evidence type="ECO:0000259" key="3">
    <source>
        <dbReference type="Pfam" id="PF03445"/>
    </source>
</evidence>
<feature type="region of interest" description="Disordered" evidence="2">
    <location>
        <begin position="1267"/>
        <end position="1301"/>
    </location>
</feature>